<evidence type="ECO:0000256" key="2">
    <source>
        <dbReference type="ARBA" id="ARBA00005504"/>
    </source>
</evidence>
<keyword evidence="4 8" id="KW-0547">Nucleotide-binding</keyword>
<accession>A0A832WMG8</accession>
<organism evidence="9 10">
    <name type="scientific">Methanopyrus kandleri</name>
    <dbReference type="NCBI Taxonomy" id="2320"/>
    <lineage>
        <taxon>Archaea</taxon>
        <taxon>Methanobacteriati</taxon>
        <taxon>Methanobacteriota</taxon>
        <taxon>Methanomada group</taxon>
        <taxon>Methanopyri</taxon>
        <taxon>Methanopyrales</taxon>
        <taxon>Methanopyraceae</taxon>
        <taxon>Methanopyrus</taxon>
    </lineage>
</organism>
<evidence type="ECO:0000256" key="1">
    <source>
        <dbReference type="ARBA" id="ARBA00001966"/>
    </source>
</evidence>
<dbReference type="GeneID" id="1478011"/>
<proteinExistence type="inferred from homology"/>
<keyword evidence="3 8" id="KW-0479">Metal-binding</keyword>
<gene>
    <name evidence="9" type="ORF">HA336_03350</name>
</gene>
<evidence type="ECO:0000256" key="7">
    <source>
        <dbReference type="ARBA" id="ARBA00023014"/>
    </source>
</evidence>
<keyword evidence="6 8" id="KW-0408">Iron</keyword>
<dbReference type="SUPFAM" id="SSF52540">
    <property type="entry name" value="P-loop containing nucleoside triphosphate hydrolases"/>
    <property type="match status" value="1"/>
</dbReference>
<comment type="caution">
    <text evidence="9">The sequence shown here is derived from an EMBL/GenBank/DDBJ whole genome shotgun (WGS) entry which is preliminary data.</text>
</comment>
<dbReference type="GO" id="GO:0051539">
    <property type="term" value="F:4 iron, 4 sulfur cluster binding"/>
    <property type="evidence" value="ECO:0007669"/>
    <property type="project" value="UniProtKB-KW"/>
</dbReference>
<name>A0A832WMG8_9EURY</name>
<keyword evidence="5 8" id="KW-0067">ATP-binding</keyword>
<evidence type="ECO:0000256" key="6">
    <source>
        <dbReference type="ARBA" id="ARBA00023004"/>
    </source>
</evidence>
<dbReference type="Proteomes" id="UP000619545">
    <property type="component" value="Unassembled WGS sequence"/>
</dbReference>
<keyword evidence="8" id="KW-0004">4Fe-4S</keyword>
<sequence>MKRIAVYGKGGIGKSTIAANVAAALAEEGYRVMLVGCDPKADSTLTLAGRRIPTVMHEYRRKGEGLKLEDIIVEGDFGVLCVESGGPKPGVGCAGRGVLKALEMLTRMGAFEDVDVVIFDVLGDVVCGGFALPIRRGYADTVFVVTSSEPMSLYAANNICRGIAEYADRGGAKLGGVIHNRRSRDSDSRVVTEFCRRIRAELIYDLFYMEEVRKAESRYRTVIREFPDSDAAEAFRELAHRMLETEGVVPQPLEEEEVLRLAGVRF</sequence>
<dbReference type="Pfam" id="PF00142">
    <property type="entry name" value="Fer4_NifH"/>
    <property type="match status" value="1"/>
</dbReference>
<dbReference type="PIRSF" id="PIRSF000363">
    <property type="entry name" value="Nitrogenase_iron"/>
    <property type="match status" value="1"/>
</dbReference>
<dbReference type="PROSITE" id="PS00692">
    <property type="entry name" value="NIFH_FRXC_2"/>
    <property type="match status" value="1"/>
</dbReference>
<dbReference type="InterPro" id="IPR000392">
    <property type="entry name" value="NifH/frxC"/>
</dbReference>
<dbReference type="PRINTS" id="PR00091">
    <property type="entry name" value="NITROGNASEII"/>
</dbReference>
<dbReference type="PROSITE" id="PS51026">
    <property type="entry name" value="NIFH_FRXC_3"/>
    <property type="match status" value="1"/>
</dbReference>
<dbReference type="PANTHER" id="PTHR42864">
    <property type="entry name" value="LIGHT-INDEPENDENT PROTOCHLOROPHYLLIDE REDUCTASE IRON-SULFUR ATP-BINDING PROTEIN"/>
    <property type="match status" value="1"/>
</dbReference>
<dbReference type="RefSeq" id="WP_011019784.1">
    <property type="nucleotide sequence ID" value="NZ_DUJS01000003.1"/>
</dbReference>
<keyword evidence="7 8" id="KW-0411">Iron-sulfur</keyword>
<dbReference type="InterPro" id="IPR030655">
    <property type="entry name" value="NifH/chlL_CS"/>
</dbReference>
<evidence type="ECO:0000256" key="3">
    <source>
        <dbReference type="ARBA" id="ARBA00022723"/>
    </source>
</evidence>
<dbReference type="InterPro" id="IPR027417">
    <property type="entry name" value="P-loop_NTPase"/>
</dbReference>
<keyword evidence="8" id="KW-0560">Oxidoreductase</keyword>
<dbReference type="GO" id="GO:0005524">
    <property type="term" value="F:ATP binding"/>
    <property type="evidence" value="ECO:0007669"/>
    <property type="project" value="UniProtKB-KW"/>
</dbReference>
<protein>
    <submittedName>
        <fullName evidence="9">AAA family ATPase</fullName>
    </submittedName>
</protein>
<dbReference type="GO" id="GO:0046872">
    <property type="term" value="F:metal ion binding"/>
    <property type="evidence" value="ECO:0007669"/>
    <property type="project" value="UniProtKB-KW"/>
</dbReference>
<dbReference type="PROSITE" id="PS00746">
    <property type="entry name" value="NIFH_FRXC_1"/>
    <property type="match status" value="1"/>
</dbReference>
<dbReference type="Gene3D" id="3.40.50.300">
    <property type="entry name" value="P-loop containing nucleotide triphosphate hydrolases"/>
    <property type="match status" value="1"/>
</dbReference>
<dbReference type="AlphaFoldDB" id="A0A832WMG8"/>
<reference evidence="9" key="1">
    <citation type="journal article" date="2020" name="bioRxiv">
        <title>A rank-normalized archaeal taxonomy based on genome phylogeny resolves widespread incomplete and uneven classifications.</title>
        <authorList>
            <person name="Rinke C."/>
            <person name="Chuvochina M."/>
            <person name="Mussig A.J."/>
            <person name="Chaumeil P.-A."/>
            <person name="Waite D.W."/>
            <person name="Whitman W.B."/>
            <person name="Parks D.H."/>
            <person name="Hugenholtz P."/>
        </authorList>
    </citation>
    <scope>NUCLEOTIDE SEQUENCE</scope>
    <source>
        <strain evidence="9">UBA8853</strain>
    </source>
</reference>
<comment type="cofactor">
    <cofactor evidence="1">
        <name>[4Fe-4S] cluster</name>
        <dbReference type="ChEBI" id="CHEBI:49883"/>
    </cofactor>
</comment>
<dbReference type="GO" id="GO:0016491">
    <property type="term" value="F:oxidoreductase activity"/>
    <property type="evidence" value="ECO:0007669"/>
    <property type="project" value="UniProtKB-KW"/>
</dbReference>
<comment type="similarity">
    <text evidence="2 8">Belongs to the NifH/BchL/ChlL family.</text>
</comment>
<evidence type="ECO:0000256" key="4">
    <source>
        <dbReference type="ARBA" id="ARBA00022741"/>
    </source>
</evidence>
<dbReference type="PANTHER" id="PTHR42864:SF2">
    <property type="entry name" value="LIGHT-INDEPENDENT PROTOCHLOROPHYLLIDE REDUCTASE IRON-SULFUR ATP-BINDING PROTEIN"/>
    <property type="match status" value="1"/>
</dbReference>
<dbReference type="EMBL" id="DUJS01000003">
    <property type="protein sequence ID" value="HII70252.1"/>
    <property type="molecule type" value="Genomic_DNA"/>
</dbReference>
<dbReference type="CDD" id="cd02040">
    <property type="entry name" value="NifH"/>
    <property type="match status" value="1"/>
</dbReference>
<dbReference type="OMA" id="YGDVKCV"/>
<evidence type="ECO:0000313" key="10">
    <source>
        <dbReference type="Proteomes" id="UP000619545"/>
    </source>
</evidence>
<evidence type="ECO:0000256" key="8">
    <source>
        <dbReference type="RuleBase" id="RU003688"/>
    </source>
</evidence>
<evidence type="ECO:0000256" key="5">
    <source>
        <dbReference type="ARBA" id="ARBA00022840"/>
    </source>
</evidence>
<evidence type="ECO:0000313" key="9">
    <source>
        <dbReference type="EMBL" id="HII70252.1"/>
    </source>
</evidence>